<name>A0AC61R954_9FIRM</name>
<keyword evidence="2" id="KW-1185">Reference proteome</keyword>
<reference evidence="1" key="1">
    <citation type="submission" date="2019-04" db="EMBL/GenBank/DDBJ databases">
        <title>Microbes associate with the intestines of laboratory mice.</title>
        <authorList>
            <person name="Navarre W."/>
            <person name="Wong E."/>
            <person name="Huang K."/>
            <person name="Tropini C."/>
            <person name="Ng K."/>
            <person name="Yu B."/>
        </authorList>
    </citation>
    <scope>NUCLEOTIDE SEQUENCE</scope>
    <source>
        <strain evidence="1">NM09_H32</strain>
    </source>
</reference>
<organism evidence="1 2">
    <name type="scientific">Dubosiella muris</name>
    <dbReference type="NCBI Taxonomy" id="3038133"/>
    <lineage>
        <taxon>Bacteria</taxon>
        <taxon>Bacillati</taxon>
        <taxon>Bacillota</taxon>
        <taxon>Erysipelotrichia</taxon>
        <taxon>Erysipelotrichales</taxon>
        <taxon>Erysipelotrichaceae</taxon>
        <taxon>Dubosiella</taxon>
    </lineage>
</organism>
<dbReference type="EMBL" id="SRYG01000008">
    <property type="protein sequence ID" value="TGY66264.1"/>
    <property type="molecule type" value="Genomic_DNA"/>
</dbReference>
<evidence type="ECO:0000313" key="2">
    <source>
        <dbReference type="Proteomes" id="UP000308836"/>
    </source>
</evidence>
<sequence>MKISPLQKARYEYSPKLPGMLRNGISEICVKEGEETQSVADQEAIKALFPNTYGKKEITFERGENTSAPKKQVVGVILSGGQAPGGHNVICGLYDALKATNPDNELFGFKNGPSGLIDDDYLVFDDKYIDEYRNTGGFDIIGSGRTKLETQEQFAIAADVCKKHGITAIVIIGGDDSNTNAAVLAEYFAANNTGVQVIGCPKTIDGDLKNEDIEISFGFDTATKTYSEVIGNIERDANSAKKYWHFIKVMGRSASHVALECALETQPNICLISEEVAAKKMSLSQIADYIADSVEKRAAKGMNFGVAIIPEGVVEFVPEFSALIAEINELLAGAKADAFNALPTWAEKYEFIKNGLTKESFEVFDILPQGIQQQLFLERDPHGNVQVSLIESEKLFSALVADKLAQRKAAGTYTGKFNPLHHFFGYEGRCAFPSNFDADYCYSLGYNAFMLIQYGYTGYLSKISNLSNPASEWVAGGMPITKMMNIERRHGEDKPVIKKALVELDGKPFKFFEANRDQWAEETCYVYPGAIQYYGPAEVCDLTTRTLALEQE</sequence>
<keyword evidence="1" id="KW-0808">Transferase</keyword>
<gene>
    <name evidence="1" type="ORF">E5336_05300</name>
</gene>
<accession>A0AC61R954</accession>
<evidence type="ECO:0000313" key="1">
    <source>
        <dbReference type="EMBL" id="TGY66264.1"/>
    </source>
</evidence>
<protein>
    <submittedName>
        <fullName evidence="1">Diphosphate--fructose-6-phosphate 1-phosphotransferase</fullName>
        <ecNumber evidence="1">2.7.1.90</ecNumber>
    </submittedName>
</protein>
<dbReference type="EC" id="2.7.1.90" evidence="1"/>
<proteinExistence type="predicted"/>
<comment type="caution">
    <text evidence="1">The sequence shown here is derived from an EMBL/GenBank/DDBJ whole genome shotgun (WGS) entry which is preliminary data.</text>
</comment>
<dbReference type="Proteomes" id="UP000308836">
    <property type="component" value="Unassembled WGS sequence"/>
</dbReference>